<feature type="compositionally biased region" description="Polar residues" evidence="1">
    <location>
        <begin position="47"/>
        <end position="63"/>
    </location>
</feature>
<evidence type="ECO:0000256" key="1">
    <source>
        <dbReference type="SAM" id="MobiDB-lite"/>
    </source>
</evidence>
<accession>A0A419I931</accession>
<dbReference type="Pfam" id="PF14016">
    <property type="entry name" value="DUF4232"/>
    <property type="match status" value="1"/>
</dbReference>
<feature type="domain" description="DUF4232" evidence="2">
    <location>
        <begin position="92"/>
        <end position="222"/>
    </location>
</feature>
<keyword evidence="4" id="KW-1185">Reference proteome</keyword>
<dbReference type="RefSeq" id="WP_120022169.1">
    <property type="nucleotide sequence ID" value="NZ_QZFV01000061.1"/>
</dbReference>
<comment type="caution">
    <text evidence="3">The sequence shown here is derived from an EMBL/GenBank/DDBJ whole genome shotgun (WGS) entry which is preliminary data.</text>
</comment>
<feature type="compositionally biased region" description="Low complexity" evidence="1">
    <location>
        <begin position="65"/>
        <end position="85"/>
    </location>
</feature>
<proteinExistence type="predicted"/>
<reference evidence="3 4" key="1">
    <citation type="submission" date="2018-09" db="EMBL/GenBank/DDBJ databases">
        <title>YIM PH 21725 draft genome.</title>
        <authorList>
            <person name="Miao C."/>
        </authorList>
    </citation>
    <scope>NUCLEOTIDE SEQUENCE [LARGE SCALE GENOMIC DNA]</scope>
    <source>
        <strain evidence="4">YIM PH21725</strain>
    </source>
</reference>
<sequence length="231" mass="22115">MSTALTRTALTRTAVAGGAIVAAVTLGGCGSGIDGSATPGAAPIADTGTSVPPSSSPAGTSVAGTPVPDTSAPATSTSSTPAPDGAASAALCPTAYLRVTLNRSAGDADMQGSHLPLVFTNTGSRSCTLRSAPGVSYVSGNGGQQVGVPATRYPGGAKVTLAPGASASAALFLSSAPQKSDCHQVQARGLRVYPPGNTGAAFVPLPTTTCSDGGPYLTVGSVRAGVANTGA</sequence>
<dbReference type="EMBL" id="QZFV01000061">
    <property type="protein sequence ID" value="RJQ89062.1"/>
    <property type="molecule type" value="Genomic_DNA"/>
</dbReference>
<organism evidence="3 4">
    <name type="scientific">Amycolatopsis panacis</name>
    <dbReference type="NCBI Taxonomy" id="2340917"/>
    <lineage>
        <taxon>Bacteria</taxon>
        <taxon>Bacillati</taxon>
        <taxon>Actinomycetota</taxon>
        <taxon>Actinomycetes</taxon>
        <taxon>Pseudonocardiales</taxon>
        <taxon>Pseudonocardiaceae</taxon>
        <taxon>Amycolatopsis</taxon>
    </lineage>
</organism>
<dbReference type="Proteomes" id="UP000285112">
    <property type="component" value="Unassembled WGS sequence"/>
</dbReference>
<dbReference type="InterPro" id="IPR025326">
    <property type="entry name" value="DUF4232"/>
</dbReference>
<evidence type="ECO:0000313" key="4">
    <source>
        <dbReference type="Proteomes" id="UP000285112"/>
    </source>
</evidence>
<gene>
    <name evidence="3" type="ORF">D5S19_05115</name>
</gene>
<evidence type="ECO:0000259" key="2">
    <source>
        <dbReference type="Pfam" id="PF14016"/>
    </source>
</evidence>
<protein>
    <submittedName>
        <fullName evidence="3">DUF4232 domain-containing protein</fullName>
    </submittedName>
</protein>
<evidence type="ECO:0000313" key="3">
    <source>
        <dbReference type="EMBL" id="RJQ89062.1"/>
    </source>
</evidence>
<dbReference type="OrthoDB" id="3268346at2"/>
<dbReference type="PROSITE" id="PS51257">
    <property type="entry name" value="PROKAR_LIPOPROTEIN"/>
    <property type="match status" value="1"/>
</dbReference>
<dbReference type="AlphaFoldDB" id="A0A419I931"/>
<feature type="region of interest" description="Disordered" evidence="1">
    <location>
        <begin position="40"/>
        <end position="85"/>
    </location>
</feature>
<name>A0A419I931_9PSEU</name>